<keyword evidence="4" id="KW-1185">Reference proteome</keyword>
<accession>A0A6A6M8Z9</accession>
<sequence>MVDLLHCSGLLDDAYNLVKSMPMKPNSGVWGALIGACGVCGNIELGKEVAEQLIALDPSDWSMDGCFEEIVLHNVGEDVKEDPINKHSEKLAIAFGLLVTNLNMPLIITAVQNSYH</sequence>
<dbReference type="PANTHER" id="PTHR47926:SF533">
    <property type="entry name" value="DYW DOMAIN-CONTAINING PROTEIN"/>
    <property type="match status" value="1"/>
</dbReference>
<dbReference type="InterPro" id="IPR046960">
    <property type="entry name" value="PPR_At4g14850-like_plant"/>
</dbReference>
<dbReference type="AlphaFoldDB" id="A0A6A6M8Z9"/>
<gene>
    <name evidence="3" type="ORF">GH714_006997</name>
</gene>
<reference evidence="3 4" key="1">
    <citation type="journal article" date="2020" name="Mol. Plant">
        <title>The Chromosome-Based Rubber Tree Genome Provides New Insights into Spurge Genome Evolution and Rubber Biosynthesis.</title>
        <authorList>
            <person name="Liu J."/>
            <person name="Shi C."/>
            <person name="Shi C.C."/>
            <person name="Li W."/>
            <person name="Zhang Q.J."/>
            <person name="Zhang Y."/>
            <person name="Li K."/>
            <person name="Lu H.F."/>
            <person name="Shi C."/>
            <person name="Zhu S.T."/>
            <person name="Xiao Z.Y."/>
            <person name="Nan H."/>
            <person name="Yue Y."/>
            <person name="Zhu X.G."/>
            <person name="Wu Y."/>
            <person name="Hong X.N."/>
            <person name="Fan G.Y."/>
            <person name="Tong Y."/>
            <person name="Zhang D."/>
            <person name="Mao C.L."/>
            <person name="Liu Y.L."/>
            <person name="Hao S.J."/>
            <person name="Liu W.Q."/>
            <person name="Lv M.Q."/>
            <person name="Zhang H.B."/>
            <person name="Liu Y."/>
            <person name="Hu-Tang G.R."/>
            <person name="Wang J.P."/>
            <person name="Wang J.H."/>
            <person name="Sun Y.H."/>
            <person name="Ni S.B."/>
            <person name="Chen W.B."/>
            <person name="Zhang X.C."/>
            <person name="Jiao Y.N."/>
            <person name="Eichler E.E."/>
            <person name="Li G.H."/>
            <person name="Liu X."/>
            <person name="Gao L.Z."/>
        </authorList>
    </citation>
    <scope>NUCLEOTIDE SEQUENCE [LARGE SCALE GENOMIC DNA]</scope>
    <source>
        <strain evidence="4">cv. GT1</strain>
        <tissue evidence="3">Leaf</tissue>
    </source>
</reference>
<dbReference type="GO" id="GO:0008270">
    <property type="term" value="F:zinc ion binding"/>
    <property type="evidence" value="ECO:0007669"/>
    <property type="project" value="InterPro"/>
</dbReference>
<evidence type="ECO:0000259" key="2">
    <source>
        <dbReference type="Pfam" id="PF14432"/>
    </source>
</evidence>
<comment type="similarity">
    <text evidence="1">Belongs to the PPR family. PCMP-H subfamily.</text>
</comment>
<evidence type="ECO:0000256" key="1">
    <source>
        <dbReference type="ARBA" id="ARBA00006643"/>
    </source>
</evidence>
<dbReference type="PANTHER" id="PTHR47926">
    <property type="entry name" value="PENTATRICOPEPTIDE REPEAT-CONTAINING PROTEIN"/>
    <property type="match status" value="1"/>
</dbReference>
<comment type="caution">
    <text evidence="3">The sequence shown here is derived from an EMBL/GenBank/DDBJ whole genome shotgun (WGS) entry which is preliminary data.</text>
</comment>
<dbReference type="InterPro" id="IPR032867">
    <property type="entry name" value="DYW_dom"/>
</dbReference>
<proteinExistence type="inferred from homology"/>
<dbReference type="Proteomes" id="UP000467840">
    <property type="component" value="Chromosome 14"/>
</dbReference>
<dbReference type="EMBL" id="JAAGAX010000006">
    <property type="protein sequence ID" value="KAF2310162.1"/>
    <property type="molecule type" value="Genomic_DNA"/>
</dbReference>
<feature type="domain" description="DYW" evidence="2">
    <location>
        <begin position="69"/>
        <end position="109"/>
    </location>
</feature>
<dbReference type="InterPro" id="IPR011990">
    <property type="entry name" value="TPR-like_helical_dom_sf"/>
</dbReference>
<dbReference type="Pfam" id="PF14432">
    <property type="entry name" value="DYW_deaminase"/>
    <property type="match status" value="1"/>
</dbReference>
<organism evidence="3 4">
    <name type="scientific">Hevea brasiliensis</name>
    <name type="common">Para rubber tree</name>
    <name type="synonym">Siphonia brasiliensis</name>
    <dbReference type="NCBI Taxonomy" id="3981"/>
    <lineage>
        <taxon>Eukaryota</taxon>
        <taxon>Viridiplantae</taxon>
        <taxon>Streptophyta</taxon>
        <taxon>Embryophyta</taxon>
        <taxon>Tracheophyta</taxon>
        <taxon>Spermatophyta</taxon>
        <taxon>Magnoliopsida</taxon>
        <taxon>eudicotyledons</taxon>
        <taxon>Gunneridae</taxon>
        <taxon>Pentapetalae</taxon>
        <taxon>rosids</taxon>
        <taxon>fabids</taxon>
        <taxon>Malpighiales</taxon>
        <taxon>Euphorbiaceae</taxon>
        <taxon>Crotonoideae</taxon>
        <taxon>Micrandreae</taxon>
        <taxon>Hevea</taxon>
    </lineage>
</organism>
<dbReference type="GO" id="GO:0003723">
    <property type="term" value="F:RNA binding"/>
    <property type="evidence" value="ECO:0007669"/>
    <property type="project" value="InterPro"/>
</dbReference>
<dbReference type="Gene3D" id="1.25.40.10">
    <property type="entry name" value="Tetratricopeptide repeat domain"/>
    <property type="match status" value="1"/>
</dbReference>
<dbReference type="GO" id="GO:0009451">
    <property type="term" value="P:RNA modification"/>
    <property type="evidence" value="ECO:0007669"/>
    <property type="project" value="InterPro"/>
</dbReference>
<protein>
    <recommendedName>
        <fullName evidence="2">DYW domain-containing protein</fullName>
    </recommendedName>
</protein>
<name>A0A6A6M8Z9_HEVBR</name>
<evidence type="ECO:0000313" key="4">
    <source>
        <dbReference type="Proteomes" id="UP000467840"/>
    </source>
</evidence>
<evidence type="ECO:0000313" key="3">
    <source>
        <dbReference type="EMBL" id="KAF2310162.1"/>
    </source>
</evidence>